<dbReference type="Gene3D" id="3.20.20.80">
    <property type="entry name" value="Glycosidases"/>
    <property type="match status" value="1"/>
</dbReference>
<dbReference type="PANTHER" id="PTHR42732">
    <property type="entry name" value="BETA-GALACTOSIDASE"/>
    <property type="match status" value="1"/>
</dbReference>
<evidence type="ECO:0000313" key="6">
    <source>
        <dbReference type="Proteomes" id="UP000264330"/>
    </source>
</evidence>
<feature type="domain" description="PA14" evidence="4">
    <location>
        <begin position="684"/>
        <end position="823"/>
    </location>
</feature>
<dbReference type="Gene3D" id="2.60.40.10">
    <property type="entry name" value="Immunoglobulins"/>
    <property type="match status" value="1"/>
</dbReference>
<dbReference type="InterPro" id="IPR051913">
    <property type="entry name" value="GH2_Domain-Containing"/>
</dbReference>
<comment type="caution">
    <text evidence="5">The sequence shown here is derived from an EMBL/GenBank/DDBJ whole genome shotgun (WGS) entry which is preliminary data.</text>
</comment>
<proteinExistence type="inferred from homology"/>
<dbReference type="PANTHER" id="PTHR42732:SF2">
    <property type="entry name" value="BETA-MANNOSIDASE"/>
    <property type="match status" value="1"/>
</dbReference>
<dbReference type="Pfam" id="PF13287">
    <property type="entry name" value="Fn3_assoc"/>
    <property type="match status" value="1"/>
</dbReference>
<dbReference type="InterPro" id="IPR008979">
    <property type="entry name" value="Galactose-bd-like_sf"/>
</dbReference>
<dbReference type="InterPro" id="IPR006103">
    <property type="entry name" value="Glyco_hydro_2_cat"/>
</dbReference>
<dbReference type="Gene3D" id="3.90.182.10">
    <property type="entry name" value="Toxin - Anthrax Protective Antigen,domain 1"/>
    <property type="match status" value="1"/>
</dbReference>
<dbReference type="InterPro" id="IPR026876">
    <property type="entry name" value="Fn3_assoc_repeat"/>
</dbReference>
<dbReference type="SMART" id="SM00758">
    <property type="entry name" value="PA14"/>
    <property type="match status" value="1"/>
</dbReference>
<dbReference type="AlphaFoldDB" id="A0A3D5J435"/>
<dbReference type="Proteomes" id="UP000264330">
    <property type="component" value="Unassembled WGS sequence"/>
</dbReference>
<dbReference type="Pfam" id="PF00703">
    <property type="entry name" value="Glyco_hydro_2"/>
    <property type="match status" value="1"/>
</dbReference>
<dbReference type="Pfam" id="PF07691">
    <property type="entry name" value="PA14"/>
    <property type="match status" value="1"/>
</dbReference>
<gene>
    <name evidence="5" type="ORF">DGQ38_15565</name>
</gene>
<dbReference type="GO" id="GO:0005975">
    <property type="term" value="P:carbohydrate metabolic process"/>
    <property type="evidence" value="ECO:0007669"/>
    <property type="project" value="InterPro"/>
</dbReference>
<evidence type="ECO:0000259" key="4">
    <source>
        <dbReference type="PROSITE" id="PS51820"/>
    </source>
</evidence>
<dbReference type="PROSITE" id="PS51820">
    <property type="entry name" value="PA14"/>
    <property type="match status" value="1"/>
</dbReference>
<accession>A0A3D5J435</accession>
<dbReference type="InterPro" id="IPR013783">
    <property type="entry name" value="Ig-like_fold"/>
</dbReference>
<dbReference type="InterPro" id="IPR036156">
    <property type="entry name" value="Beta-gal/glucu_dom_sf"/>
</dbReference>
<evidence type="ECO:0000256" key="3">
    <source>
        <dbReference type="ARBA" id="ARBA00023295"/>
    </source>
</evidence>
<dbReference type="Gene3D" id="2.60.120.260">
    <property type="entry name" value="Galactose-binding domain-like"/>
    <property type="match status" value="1"/>
</dbReference>
<dbReference type="InterPro" id="IPR011658">
    <property type="entry name" value="PA14_dom"/>
</dbReference>
<dbReference type="GO" id="GO:0004553">
    <property type="term" value="F:hydrolase activity, hydrolyzing O-glycosyl compounds"/>
    <property type="evidence" value="ECO:0007669"/>
    <property type="project" value="InterPro"/>
</dbReference>
<evidence type="ECO:0000256" key="1">
    <source>
        <dbReference type="ARBA" id="ARBA00007401"/>
    </source>
</evidence>
<dbReference type="EMBL" id="DPMF01000359">
    <property type="protein sequence ID" value="HCV82458.1"/>
    <property type="molecule type" value="Genomic_DNA"/>
</dbReference>
<dbReference type="SUPFAM" id="SSF51445">
    <property type="entry name" value="(Trans)glycosidases"/>
    <property type="match status" value="1"/>
</dbReference>
<evidence type="ECO:0000256" key="2">
    <source>
        <dbReference type="ARBA" id="ARBA00022801"/>
    </source>
</evidence>
<keyword evidence="2 5" id="KW-0378">Hydrolase</keyword>
<dbReference type="Pfam" id="PF02837">
    <property type="entry name" value="Glyco_hydro_2_N"/>
    <property type="match status" value="1"/>
</dbReference>
<dbReference type="SUPFAM" id="SSF56988">
    <property type="entry name" value="Anthrax protective antigen"/>
    <property type="match status" value="1"/>
</dbReference>
<evidence type="ECO:0000313" key="5">
    <source>
        <dbReference type="EMBL" id="HCV82458.1"/>
    </source>
</evidence>
<dbReference type="InterPro" id="IPR006102">
    <property type="entry name" value="Ig-like_GH2"/>
</dbReference>
<dbReference type="SUPFAM" id="SSF49303">
    <property type="entry name" value="beta-Galactosidase/glucuronidase domain"/>
    <property type="match status" value="1"/>
</dbReference>
<protein>
    <submittedName>
        <fullName evidence="5">Glycoside hydrolase family 2</fullName>
    </submittedName>
</protein>
<dbReference type="SUPFAM" id="SSF49785">
    <property type="entry name" value="Galactose-binding domain-like"/>
    <property type="match status" value="1"/>
</dbReference>
<keyword evidence="3" id="KW-0326">Glycosidase</keyword>
<dbReference type="RefSeq" id="WP_013073695.1">
    <property type="nucleotide sequence ID" value="NZ_CAJXAW010000035.1"/>
</dbReference>
<dbReference type="InterPro" id="IPR037524">
    <property type="entry name" value="PA14/GLEYA"/>
</dbReference>
<name>A0A3D5J435_9FLAO</name>
<sequence length="824" mass="93716">MNLLKKSAVFILAGILSVGCKDEKKAAENNQNKPEAILTTRWTNKVDPQNVLPEYPRPIQKRENWENLNGYWEVSLEKTDKTTFSEALEDSILVPFAVESYLSGIMKTSDDLVYRKLVSIPKDWKGDEIMLNFEGVDYETEVYVNGEKVGDHKGAFDHFTFNITPYLKEGKEQEVVVKVHDTSNDGLQPVGKQVREPEGIFYTSTTGIWQSVWMEPLNRNHIENFKIRPDIDKGEVSFTAEDKVEGMIKLSLMDGTSEVATAEGSAGEAITLKIKDAKLWSPEHPFLYDLKVQLVNGEETTDSFESYVAMRKISLGKEKDKTKIFLNNKPYFQVGVLDQGYWPDGLMTPPTEDAYVWDIETFKKMGFNLLRKHAKTESQRWYYLCDKMGMLVWQDMPQAYPHPDFLERLTESDKDQFEAEFQNMINDLYNYPSIVMWVVFNEGWGQYDTERLTNWVEGLDETRLVSNASGWTDHNVGDIIDMHSYPGPDVYPVEDDRATVLGEFGGLGLPLKGHLWQESNWGYRNMADSLEFRKSYTELWDKVWEMKEDKDASAVVYTQVSDVEGEVNGLVTYDREVIKIPVDYLHDIHTDKMISPVSIQAAHSLFVDHLEVSLTSRKDEAIYYTLDGSEPNSSSKKYTGPFTISASSQVKARAIADDKESYITSKKFEKVDHYQEASKALSATMKAGLNYSLYQGEWQKLPDFSSEEVVASGETKSLKISALRKRENFYALTFEGFVKVAKQGIYGFRLSGDDGVRLRIDGKVVIDHDGIHGMELKKAEIPLAAGYHTMALEYFQGEGGSGLNLEVIDPDGNTLKTEDIFVHE</sequence>
<dbReference type="PROSITE" id="PS51257">
    <property type="entry name" value="PROKAR_LIPOPROTEIN"/>
    <property type="match status" value="1"/>
</dbReference>
<organism evidence="5 6">
    <name type="scientific">Zunongwangia profunda</name>
    <dbReference type="NCBI Taxonomy" id="398743"/>
    <lineage>
        <taxon>Bacteria</taxon>
        <taxon>Pseudomonadati</taxon>
        <taxon>Bacteroidota</taxon>
        <taxon>Flavobacteriia</taxon>
        <taxon>Flavobacteriales</taxon>
        <taxon>Flavobacteriaceae</taxon>
        <taxon>Zunongwangia</taxon>
    </lineage>
</organism>
<comment type="similarity">
    <text evidence="1">Belongs to the glycosyl hydrolase 2 family.</text>
</comment>
<reference evidence="5 6" key="1">
    <citation type="journal article" date="2018" name="Nat. Biotechnol.">
        <title>A standardized bacterial taxonomy based on genome phylogeny substantially revises the tree of life.</title>
        <authorList>
            <person name="Parks D.H."/>
            <person name="Chuvochina M."/>
            <person name="Waite D.W."/>
            <person name="Rinke C."/>
            <person name="Skarshewski A."/>
            <person name="Chaumeil P.A."/>
            <person name="Hugenholtz P."/>
        </authorList>
    </citation>
    <scope>NUCLEOTIDE SEQUENCE [LARGE SCALE GENOMIC DNA]</scope>
    <source>
        <strain evidence="5">UBA9359</strain>
    </source>
</reference>
<dbReference type="Pfam" id="PF02836">
    <property type="entry name" value="Glyco_hydro_2_C"/>
    <property type="match status" value="1"/>
</dbReference>
<dbReference type="OMA" id="PQCGSPF"/>
<dbReference type="InterPro" id="IPR006104">
    <property type="entry name" value="Glyco_hydro_2_N"/>
</dbReference>
<dbReference type="InterPro" id="IPR017853">
    <property type="entry name" value="GH"/>
</dbReference>